<protein>
    <submittedName>
        <fullName evidence="1">Transposase</fullName>
    </submittedName>
</protein>
<dbReference type="PaxDb" id="6239-F46F5.8"/>
<evidence type="ECO:0000313" key="3">
    <source>
        <dbReference type="WormBase" id="F46F5.8"/>
    </source>
</evidence>
<dbReference type="GeneID" id="185861"/>
<dbReference type="AGR" id="WB:WBGene00018499"/>
<accession>Q9TXY3</accession>
<dbReference type="CTD" id="185861"/>
<organism evidence="1 2">
    <name type="scientific">Caenorhabditis elegans</name>
    <dbReference type="NCBI Taxonomy" id="6239"/>
    <lineage>
        <taxon>Eukaryota</taxon>
        <taxon>Metazoa</taxon>
        <taxon>Ecdysozoa</taxon>
        <taxon>Nematoda</taxon>
        <taxon>Chromadorea</taxon>
        <taxon>Rhabditida</taxon>
        <taxon>Rhabditina</taxon>
        <taxon>Rhabditomorpha</taxon>
        <taxon>Rhabditoidea</taxon>
        <taxon>Rhabditidae</taxon>
        <taxon>Peloderinae</taxon>
        <taxon>Caenorhabditis</taxon>
    </lineage>
</organism>
<dbReference type="RefSeq" id="NP_493821.1">
    <property type="nucleotide sequence ID" value="NM_061420.1"/>
</dbReference>
<dbReference type="SMR" id="Q9TXY3"/>
<name>Q9TXY3_CAEEL</name>
<dbReference type="EMBL" id="BX284602">
    <property type="protein sequence ID" value="CCD70101.1"/>
    <property type="molecule type" value="Genomic_DNA"/>
</dbReference>
<dbReference type="InParanoid" id="Q9TXY3"/>
<sequence length="68" mass="7672">MDSDGFRCVGICTKNYQKLEVLKIALTAAWDNLDANYPRAVVDSHPKGLRPLLNQKEGYLKTANDMFL</sequence>
<dbReference type="STRING" id="6239.F46F5.8.1"/>
<evidence type="ECO:0000313" key="1">
    <source>
        <dbReference type="EMBL" id="CCD70101.1"/>
    </source>
</evidence>
<dbReference type="HOGENOM" id="CLU_2796268_0_0_1"/>
<dbReference type="KEGG" id="cel:CELE_F46F5.8"/>
<dbReference type="FunCoup" id="Q9TXY3">
    <property type="interactions" value="308"/>
</dbReference>
<dbReference type="OrthoDB" id="5820972at2759"/>
<dbReference type="Proteomes" id="UP000001940">
    <property type="component" value="Chromosome II"/>
</dbReference>
<dbReference type="WormBase" id="F46F5.8">
    <property type="protein sequence ID" value="CE19424"/>
    <property type="gene ID" value="WBGene00018499"/>
</dbReference>
<dbReference type="UCSC" id="F46F5.8">
    <property type="organism name" value="c. elegans"/>
</dbReference>
<gene>
    <name evidence="1" type="ORF">CELE_F46F5.8</name>
    <name evidence="1 3" type="ORF">F46F5.8</name>
</gene>
<reference evidence="1 2" key="1">
    <citation type="journal article" date="1998" name="Science">
        <title>Genome sequence of the nematode C. elegans: a platform for investigating biology.</title>
        <authorList>
            <consortium name="The C. elegans sequencing consortium"/>
            <person name="Sulson J.E."/>
            <person name="Waterston R."/>
        </authorList>
    </citation>
    <scope>NUCLEOTIDE SEQUENCE [LARGE SCALE GENOMIC DNA]</scope>
    <source>
        <strain evidence="1 2">Bristol N2</strain>
    </source>
</reference>
<evidence type="ECO:0000313" key="2">
    <source>
        <dbReference type="Proteomes" id="UP000001940"/>
    </source>
</evidence>
<dbReference type="AlphaFoldDB" id="Q9TXY3"/>
<dbReference type="PIR" id="A88030">
    <property type="entry name" value="A88030"/>
</dbReference>
<keyword evidence="2" id="KW-1185">Reference proteome</keyword>
<proteinExistence type="predicted"/>